<protein>
    <submittedName>
        <fullName evidence="2">SprT family zinc-dependent metalloprotease</fullName>
    </submittedName>
</protein>
<keyword evidence="2" id="KW-0482">Metalloprotease</keyword>
<keyword evidence="2" id="KW-0378">Hydrolase</keyword>
<dbReference type="Proteomes" id="UP001163152">
    <property type="component" value="Chromosome"/>
</dbReference>
<proteinExistence type="predicted"/>
<dbReference type="InterPro" id="IPR002725">
    <property type="entry name" value="YgjP-like_metallopeptidase"/>
</dbReference>
<dbReference type="RefSeq" id="WP_268611803.1">
    <property type="nucleotide sequence ID" value="NZ_CP113797.1"/>
</dbReference>
<dbReference type="Gene3D" id="3.30.2010.10">
    <property type="entry name" value="Metalloproteases ('zincins'), catalytic domain"/>
    <property type="match status" value="1"/>
</dbReference>
<dbReference type="GO" id="GO:0008237">
    <property type="term" value="F:metallopeptidase activity"/>
    <property type="evidence" value="ECO:0007669"/>
    <property type="project" value="UniProtKB-KW"/>
</dbReference>
<keyword evidence="3" id="KW-1185">Reference proteome</keyword>
<accession>A0A9E8ZI87</accession>
<dbReference type="AlphaFoldDB" id="A0A9E8ZI87"/>
<name>A0A9E8ZI87_9CYAN</name>
<dbReference type="CDD" id="cd07344">
    <property type="entry name" value="M48_yhfN_like"/>
    <property type="match status" value="1"/>
</dbReference>
<dbReference type="InterPro" id="IPR053136">
    <property type="entry name" value="UTP_pyrophosphatase-like"/>
</dbReference>
<dbReference type="PANTHER" id="PTHR30399">
    <property type="entry name" value="UNCHARACTERIZED PROTEIN YGJP"/>
    <property type="match status" value="1"/>
</dbReference>
<dbReference type="KEGG" id="tsin:OXH18_07185"/>
<reference evidence="2" key="1">
    <citation type="submission" date="2022-12" db="EMBL/GenBank/DDBJ databases">
        <title>Polyphasic identification of a Novel Hot-Spring Cyanobacterium Ocullathermofonsia sinensis gen nov. sp. nov. and Genomic Insights on its Adaptations to the Thermal Habitat.</title>
        <authorList>
            <person name="Daroch M."/>
            <person name="Tang J."/>
            <person name="Jiang Y."/>
        </authorList>
    </citation>
    <scope>NUCLEOTIDE SEQUENCE</scope>
    <source>
        <strain evidence="2">PKUAC-SCTA174</strain>
    </source>
</reference>
<keyword evidence="2" id="KW-0645">Protease</keyword>
<dbReference type="PANTHER" id="PTHR30399:SF1">
    <property type="entry name" value="UTP PYROPHOSPHATASE"/>
    <property type="match status" value="1"/>
</dbReference>
<evidence type="ECO:0000313" key="2">
    <source>
        <dbReference type="EMBL" id="WAL61763.1"/>
    </source>
</evidence>
<evidence type="ECO:0000259" key="1">
    <source>
        <dbReference type="Pfam" id="PF01863"/>
    </source>
</evidence>
<dbReference type="EMBL" id="CP113797">
    <property type="protein sequence ID" value="WAL61763.1"/>
    <property type="molecule type" value="Genomic_DNA"/>
</dbReference>
<feature type="domain" description="YgjP-like metallopeptidase" evidence="1">
    <location>
        <begin position="22"/>
        <end position="237"/>
    </location>
</feature>
<evidence type="ECO:0000313" key="3">
    <source>
        <dbReference type="Proteomes" id="UP001163152"/>
    </source>
</evidence>
<organism evidence="2 3">
    <name type="scientific">Thermocoleostomius sinensis A174</name>
    <dbReference type="NCBI Taxonomy" id="2016057"/>
    <lineage>
        <taxon>Bacteria</taxon>
        <taxon>Bacillati</taxon>
        <taxon>Cyanobacteriota</taxon>
        <taxon>Cyanophyceae</taxon>
        <taxon>Oculatellales</taxon>
        <taxon>Oculatellaceae</taxon>
        <taxon>Thermocoleostomius</taxon>
    </lineage>
</organism>
<gene>
    <name evidence="2" type="ORF">OXH18_07185</name>
</gene>
<dbReference type="Pfam" id="PF01863">
    <property type="entry name" value="YgjP-like"/>
    <property type="match status" value="1"/>
</dbReference>
<sequence length="251" mass="29124">MVKAKFSHQPKPYRVRESARAKHVSIRVSHLGEVEVVVPRGFDQRKLPEILEKRKDWIAKTTQRIAAERQLMTPGVVEPFDQTLPEQLELRSIPESWSVQYCQGSGRSFVANVTGKRKLTVHAPLEHPQSCYRVLRYWLMRKAESSLVPWLEQISQEVALPFNQATVRGQKTIWASCSGKKNISLNYKLLFLPPDLVRYVLIHELCHTVHLNHSTNFWDLVADKEPDYKLLDNELNKAWCYIPTWVEQVGD</sequence>